<feature type="domain" description="PilZ" evidence="8">
    <location>
        <begin position="521"/>
        <end position="624"/>
    </location>
</feature>
<evidence type="ECO:0000256" key="7">
    <source>
        <dbReference type="SAM" id="Phobius"/>
    </source>
</evidence>
<feature type="transmembrane region" description="Helical" evidence="7">
    <location>
        <begin position="359"/>
        <end position="380"/>
    </location>
</feature>
<proteinExistence type="predicted"/>
<feature type="transmembrane region" description="Helical" evidence="7">
    <location>
        <begin position="386"/>
        <end position="407"/>
    </location>
</feature>
<dbReference type="GO" id="GO:0005886">
    <property type="term" value="C:plasma membrane"/>
    <property type="evidence" value="ECO:0007669"/>
    <property type="project" value="TreeGrafter"/>
</dbReference>
<reference evidence="10 11" key="1">
    <citation type="journal article" date="2015" name="Genome Announc.">
        <title>Expanding the biotechnology potential of lactobacilli through comparative genomics of 213 strains and associated genera.</title>
        <authorList>
            <person name="Sun Z."/>
            <person name="Harris H.M."/>
            <person name="McCann A."/>
            <person name="Guo C."/>
            <person name="Argimon S."/>
            <person name="Zhang W."/>
            <person name="Yang X."/>
            <person name="Jeffery I.B."/>
            <person name="Cooney J.C."/>
            <person name="Kagawa T.F."/>
            <person name="Liu W."/>
            <person name="Song Y."/>
            <person name="Salvetti E."/>
            <person name="Wrobel A."/>
            <person name="Rasinkangas P."/>
            <person name="Parkhill J."/>
            <person name="Rea M.C."/>
            <person name="O'Sullivan O."/>
            <person name="Ritari J."/>
            <person name="Douillard F.P."/>
            <person name="Paul Ross R."/>
            <person name="Yang R."/>
            <person name="Briner A.E."/>
            <person name="Felis G.E."/>
            <person name="de Vos W.M."/>
            <person name="Barrangou R."/>
            <person name="Klaenhammer T.R."/>
            <person name="Caufield P.W."/>
            <person name="Cui Y."/>
            <person name="Zhang H."/>
            <person name="O'Toole P.W."/>
        </authorList>
    </citation>
    <scope>NUCLEOTIDE SEQUENCE [LARGE SCALE GENOMIC DNA]</scope>
    <source>
        <strain evidence="10 11">DSM 20253</strain>
    </source>
</reference>
<comment type="subcellular location">
    <subcellularLocation>
        <location evidence="1">Membrane</location>
        <topology evidence="1">Multi-pass membrane protein</topology>
    </subcellularLocation>
</comment>
<evidence type="ECO:0000256" key="3">
    <source>
        <dbReference type="ARBA" id="ARBA00022679"/>
    </source>
</evidence>
<feature type="transmembrane region" description="Helical" evidence="7">
    <location>
        <begin position="15"/>
        <end position="36"/>
    </location>
</feature>
<keyword evidence="3 10" id="KW-0808">Transferase</keyword>
<feature type="transmembrane region" description="Helical" evidence="7">
    <location>
        <begin position="427"/>
        <end position="444"/>
    </location>
</feature>
<dbReference type="SUPFAM" id="SSF53448">
    <property type="entry name" value="Nucleotide-diphospho-sugar transferases"/>
    <property type="match status" value="1"/>
</dbReference>
<dbReference type="InterPro" id="IPR009875">
    <property type="entry name" value="PilZ_domain"/>
</dbReference>
<protein>
    <submittedName>
        <fullName evidence="10">Glycosyltransferase</fullName>
    </submittedName>
</protein>
<dbReference type="GO" id="GO:0035438">
    <property type="term" value="F:cyclic-di-GMP binding"/>
    <property type="evidence" value="ECO:0007669"/>
    <property type="project" value="InterPro"/>
</dbReference>
<organism evidence="10 11">
    <name type="scientific">Loigolactobacillus rennini DSM 20253</name>
    <dbReference type="NCBI Taxonomy" id="1423796"/>
    <lineage>
        <taxon>Bacteria</taxon>
        <taxon>Bacillati</taxon>
        <taxon>Bacillota</taxon>
        <taxon>Bacilli</taxon>
        <taxon>Lactobacillales</taxon>
        <taxon>Lactobacillaceae</taxon>
        <taxon>Loigolactobacillus</taxon>
    </lineage>
</organism>
<evidence type="ECO:0000256" key="5">
    <source>
        <dbReference type="ARBA" id="ARBA00022989"/>
    </source>
</evidence>
<evidence type="ECO:0000313" key="11">
    <source>
        <dbReference type="Proteomes" id="UP000051638"/>
    </source>
</evidence>
<dbReference type="PANTHER" id="PTHR43867:SF2">
    <property type="entry name" value="CELLULOSE SYNTHASE CATALYTIC SUBUNIT A [UDP-FORMING]"/>
    <property type="match status" value="1"/>
</dbReference>
<evidence type="ECO:0000256" key="1">
    <source>
        <dbReference type="ARBA" id="ARBA00004141"/>
    </source>
</evidence>
<dbReference type="STRING" id="1423796.FC24_GL000861"/>
<name>A0A0R2CMJ0_9LACO</name>
<feature type="transmembrane region" description="Helical" evidence="7">
    <location>
        <begin position="42"/>
        <end position="68"/>
    </location>
</feature>
<evidence type="ECO:0000259" key="8">
    <source>
        <dbReference type="Pfam" id="PF07238"/>
    </source>
</evidence>
<feature type="transmembrane region" description="Helical" evidence="7">
    <location>
        <begin position="490"/>
        <end position="515"/>
    </location>
</feature>
<dbReference type="PANTHER" id="PTHR43867">
    <property type="entry name" value="CELLULOSE SYNTHASE CATALYTIC SUBUNIT A [UDP-FORMING]"/>
    <property type="match status" value="1"/>
</dbReference>
<dbReference type="InterPro" id="IPR001173">
    <property type="entry name" value="Glyco_trans_2-like"/>
</dbReference>
<keyword evidence="4 7" id="KW-0812">Transmembrane</keyword>
<dbReference type="AlphaFoldDB" id="A0A0R2CMJ0"/>
<dbReference type="InterPro" id="IPR050321">
    <property type="entry name" value="Glycosyltr_2/OpgH_subfam"/>
</dbReference>
<keyword evidence="2" id="KW-0328">Glycosyltransferase</keyword>
<dbReference type="Pfam" id="PF07238">
    <property type="entry name" value="PilZ"/>
    <property type="match status" value="1"/>
</dbReference>
<keyword evidence="11" id="KW-1185">Reference proteome</keyword>
<keyword evidence="6 7" id="KW-0472">Membrane</keyword>
<evidence type="ECO:0000256" key="4">
    <source>
        <dbReference type="ARBA" id="ARBA00022692"/>
    </source>
</evidence>
<dbReference type="GO" id="GO:0016758">
    <property type="term" value="F:hexosyltransferase activity"/>
    <property type="evidence" value="ECO:0007669"/>
    <property type="project" value="TreeGrafter"/>
</dbReference>
<evidence type="ECO:0000256" key="2">
    <source>
        <dbReference type="ARBA" id="ARBA00022676"/>
    </source>
</evidence>
<dbReference type="Pfam" id="PF13632">
    <property type="entry name" value="Glyco_trans_2_3"/>
    <property type="match status" value="1"/>
</dbReference>
<keyword evidence="5 7" id="KW-1133">Transmembrane helix</keyword>
<dbReference type="PATRIC" id="fig|1423796.3.peg.882"/>
<dbReference type="Proteomes" id="UP000051638">
    <property type="component" value="Unassembled WGS sequence"/>
</dbReference>
<sequence>MLFLKRDDMSITKKFIYLLAVALSVIYLIWRLGFTIPWHAPLFTLIFALLLVGSEVMSNLTAFILIFFRMLAVKNQAKLKIPDYDFSQPLPAVDIIIVTHNEDVELLRKTVNAATFIDYPNKSKLNIVISDDSNRAEVKALAAEYHVQYVGMTHNQNAKAGNLNHTLTFLHAPLFAVFDTDMIPFSGFLNDTVPLFMQNFKQLAAGEQSVQPLGFVQTPQSFYNADIFQFNLFSEKIVPNEQDFFSRDVNVLNGRNNTALFTGSNALFLRKIVDQVGGFPTDTLTEDFELGTRINMAGYMSLATTKPQSSGITPIDLKGVIKQRVRWARGVIQSCRNLHIFFNRQLSWSNRLILINTYLYWWSFSRRIIYIIAPILYALFKIQVVMANFWILMIVWAPGYFLLHYVLKDSSGSIRSERWGEIQETFFAPYLFLPVILETLGIKAKKFKVTEKNVNFSLLDKLYSLPYLLLWLLTLIAIIHFNYGKFGSEILVGSVITFWLLMHFVNLSFCLFIAMGSPVYRKSERFLRLVAGDVWAENRWLPLRTHDISEGGLSFSLILPADKKIAKQLQRGTTVKLRLQTKFRFVTLKGKIMRLSGRQAEQVYSVQLLEPSDVNRNYYLELIYNGFNKTLPLNQDAWITPFDELYTNLMVRVKKFERQISRLTRD</sequence>
<dbReference type="EMBL" id="AYYI01000105">
    <property type="protein sequence ID" value="KRM92845.1"/>
    <property type="molecule type" value="Genomic_DNA"/>
</dbReference>
<feature type="transmembrane region" description="Helical" evidence="7">
    <location>
        <begin position="464"/>
        <end position="483"/>
    </location>
</feature>
<dbReference type="InterPro" id="IPR029044">
    <property type="entry name" value="Nucleotide-diphossugar_trans"/>
</dbReference>
<gene>
    <name evidence="10" type="ORF">FC24_GL000861</name>
</gene>
<evidence type="ECO:0000259" key="9">
    <source>
        <dbReference type="Pfam" id="PF13632"/>
    </source>
</evidence>
<feature type="domain" description="Glycosyltransferase 2-like" evidence="9">
    <location>
        <begin position="211"/>
        <end position="397"/>
    </location>
</feature>
<dbReference type="Gene3D" id="3.90.550.10">
    <property type="entry name" value="Spore Coat Polysaccharide Biosynthesis Protein SpsA, Chain A"/>
    <property type="match status" value="1"/>
</dbReference>
<dbReference type="CDD" id="cd06421">
    <property type="entry name" value="CESA_CelA_like"/>
    <property type="match status" value="1"/>
</dbReference>
<comment type="caution">
    <text evidence="10">The sequence shown here is derived from an EMBL/GenBank/DDBJ whole genome shotgun (WGS) entry which is preliminary data.</text>
</comment>
<evidence type="ECO:0000313" key="10">
    <source>
        <dbReference type="EMBL" id="KRM92845.1"/>
    </source>
</evidence>
<accession>A0A0R2CMJ0</accession>
<evidence type="ECO:0000256" key="6">
    <source>
        <dbReference type="ARBA" id="ARBA00023136"/>
    </source>
</evidence>